<evidence type="ECO:0000256" key="2">
    <source>
        <dbReference type="ARBA" id="ARBA00006577"/>
    </source>
</evidence>
<dbReference type="EC" id="5.2.1.8" evidence="6"/>
<evidence type="ECO:0000256" key="6">
    <source>
        <dbReference type="RuleBase" id="RU003915"/>
    </source>
</evidence>
<evidence type="ECO:0000313" key="10">
    <source>
        <dbReference type="EMBL" id="ABF53126.1"/>
    </source>
</evidence>
<evidence type="ECO:0000256" key="8">
    <source>
        <dbReference type="SAM" id="Phobius"/>
    </source>
</evidence>
<evidence type="ECO:0000313" key="11">
    <source>
        <dbReference type="Proteomes" id="UP000006578"/>
    </source>
</evidence>
<name>Q1GT96_SPHAL</name>
<dbReference type="SUPFAM" id="SSF54534">
    <property type="entry name" value="FKBP-like"/>
    <property type="match status" value="1"/>
</dbReference>
<evidence type="ECO:0000256" key="7">
    <source>
        <dbReference type="SAM" id="MobiDB-lite"/>
    </source>
</evidence>
<keyword evidence="11" id="KW-1185">Reference proteome</keyword>
<reference evidence="10 11" key="1">
    <citation type="journal article" date="2009" name="Proc. Natl. Acad. Sci. U.S.A.">
        <title>The genomic basis of trophic strategy in marine bacteria.</title>
        <authorList>
            <person name="Lauro F.M."/>
            <person name="McDougald D."/>
            <person name="Thomas T."/>
            <person name="Williams T.J."/>
            <person name="Egan S."/>
            <person name="Rice S."/>
            <person name="DeMaere M.Z."/>
            <person name="Ting L."/>
            <person name="Ertan H."/>
            <person name="Johnson J."/>
            <person name="Ferriera S."/>
            <person name="Lapidus A."/>
            <person name="Anderson I."/>
            <person name="Kyrpides N."/>
            <person name="Munk A.C."/>
            <person name="Detter C."/>
            <person name="Han C.S."/>
            <person name="Brown M.V."/>
            <person name="Robb F.T."/>
            <person name="Kjelleberg S."/>
            <person name="Cavicchioli R."/>
        </authorList>
    </citation>
    <scope>NUCLEOTIDE SEQUENCE [LARGE SCALE GENOMIC DNA]</scope>
    <source>
        <strain evidence="11">DSM 13593 / LMG 18877 / RB2256</strain>
    </source>
</reference>
<proteinExistence type="inferred from homology"/>
<feature type="domain" description="PPIase FKBP-type" evidence="9">
    <location>
        <begin position="93"/>
        <end position="174"/>
    </location>
</feature>
<sequence length="215" mass="22639">MAARPGAFASGPCDAAPPIGLTDSFAPTALAEGSAEMSVTTVPLRPVNKGGLWLMWLGVIALIVAAAAFAWHMTPRIGFEVVKEGSGPSPTKADVVLVKYEGKLADGTVFDANEQAPMQVAQVVPGFSEALTRMRKGGEYRITIPPQLGYGDRAVGPIPANSTLHFTVTLLDFRSEAEVRAMQQQMQQMQQMQQQQMMQGGPGGPAGPPPGAPQP</sequence>
<dbReference type="GO" id="GO:0003755">
    <property type="term" value="F:peptidyl-prolyl cis-trans isomerase activity"/>
    <property type="evidence" value="ECO:0007669"/>
    <property type="project" value="UniProtKB-UniRule"/>
</dbReference>
<keyword evidence="8" id="KW-0472">Membrane</keyword>
<evidence type="ECO:0000256" key="5">
    <source>
        <dbReference type="PROSITE-ProRule" id="PRU00277"/>
    </source>
</evidence>
<dbReference type="PANTHER" id="PTHR43811:SF19">
    <property type="entry name" value="39 KDA FK506-BINDING NUCLEAR PROTEIN"/>
    <property type="match status" value="1"/>
</dbReference>
<dbReference type="eggNOG" id="COG0545">
    <property type="taxonomic scope" value="Bacteria"/>
</dbReference>
<protein>
    <recommendedName>
        <fullName evidence="6">Peptidyl-prolyl cis-trans isomerase</fullName>
        <ecNumber evidence="6">5.2.1.8</ecNumber>
    </recommendedName>
</protein>
<dbReference type="STRING" id="317655.Sala_1412"/>
<feature type="transmembrane region" description="Helical" evidence="8">
    <location>
        <begin position="53"/>
        <end position="71"/>
    </location>
</feature>
<comment type="similarity">
    <text evidence="2 6">Belongs to the FKBP-type PPIase family.</text>
</comment>
<gene>
    <name evidence="10" type="ordered locus">Sala_1412</name>
</gene>
<dbReference type="EMBL" id="CP000356">
    <property type="protein sequence ID" value="ABF53126.1"/>
    <property type="molecule type" value="Genomic_DNA"/>
</dbReference>
<feature type="region of interest" description="Disordered" evidence="7">
    <location>
        <begin position="186"/>
        <end position="215"/>
    </location>
</feature>
<feature type="compositionally biased region" description="Low complexity" evidence="7">
    <location>
        <begin position="186"/>
        <end position="199"/>
    </location>
</feature>
<dbReference type="PANTHER" id="PTHR43811">
    <property type="entry name" value="FKBP-TYPE PEPTIDYL-PROLYL CIS-TRANS ISOMERASE FKPA"/>
    <property type="match status" value="1"/>
</dbReference>
<keyword evidence="4 5" id="KW-0413">Isomerase</keyword>
<organism evidence="10 11">
    <name type="scientific">Sphingopyxis alaskensis (strain DSM 13593 / LMG 18877 / RB2256)</name>
    <name type="common">Sphingomonas alaskensis</name>
    <dbReference type="NCBI Taxonomy" id="317655"/>
    <lineage>
        <taxon>Bacteria</taxon>
        <taxon>Pseudomonadati</taxon>
        <taxon>Pseudomonadota</taxon>
        <taxon>Alphaproteobacteria</taxon>
        <taxon>Sphingomonadales</taxon>
        <taxon>Sphingomonadaceae</taxon>
        <taxon>Sphingopyxis</taxon>
    </lineage>
</organism>
<keyword evidence="8" id="KW-0812">Transmembrane</keyword>
<feature type="compositionally biased region" description="Pro residues" evidence="7">
    <location>
        <begin position="205"/>
        <end position="215"/>
    </location>
</feature>
<dbReference type="Gene3D" id="3.10.50.40">
    <property type="match status" value="1"/>
</dbReference>
<keyword evidence="3 5" id="KW-0697">Rotamase</keyword>
<evidence type="ECO:0000256" key="1">
    <source>
        <dbReference type="ARBA" id="ARBA00000971"/>
    </source>
</evidence>
<evidence type="ECO:0000256" key="3">
    <source>
        <dbReference type="ARBA" id="ARBA00023110"/>
    </source>
</evidence>
<keyword evidence="8" id="KW-1133">Transmembrane helix</keyword>
<dbReference type="InterPro" id="IPR001179">
    <property type="entry name" value="PPIase_FKBP_dom"/>
</dbReference>
<dbReference type="Proteomes" id="UP000006578">
    <property type="component" value="Chromosome"/>
</dbReference>
<accession>Q1GT96</accession>
<dbReference type="HOGENOM" id="CLU_013615_7_0_5"/>
<dbReference type="AlphaFoldDB" id="Q1GT96"/>
<dbReference type="Pfam" id="PF00254">
    <property type="entry name" value="FKBP_C"/>
    <property type="match status" value="1"/>
</dbReference>
<evidence type="ECO:0000256" key="4">
    <source>
        <dbReference type="ARBA" id="ARBA00023235"/>
    </source>
</evidence>
<comment type="catalytic activity">
    <reaction evidence="1 5 6">
        <text>[protein]-peptidylproline (omega=180) = [protein]-peptidylproline (omega=0)</text>
        <dbReference type="Rhea" id="RHEA:16237"/>
        <dbReference type="Rhea" id="RHEA-COMP:10747"/>
        <dbReference type="Rhea" id="RHEA-COMP:10748"/>
        <dbReference type="ChEBI" id="CHEBI:83833"/>
        <dbReference type="ChEBI" id="CHEBI:83834"/>
        <dbReference type="EC" id="5.2.1.8"/>
    </reaction>
</comment>
<dbReference type="InterPro" id="IPR046357">
    <property type="entry name" value="PPIase_dom_sf"/>
</dbReference>
<dbReference type="KEGG" id="sal:Sala_1412"/>
<dbReference type="PROSITE" id="PS50059">
    <property type="entry name" value="FKBP_PPIASE"/>
    <property type="match status" value="1"/>
</dbReference>
<evidence type="ECO:0000259" key="9">
    <source>
        <dbReference type="PROSITE" id="PS50059"/>
    </source>
</evidence>